<proteinExistence type="predicted"/>
<name>A0A5N4A4F9_PHOPY</name>
<dbReference type="PANTHER" id="PTHR31649:SF10">
    <property type="entry name" value="IP19903P-RELATED"/>
    <property type="match status" value="1"/>
</dbReference>
<dbReference type="PANTHER" id="PTHR31649">
    <property type="entry name" value="AGAP009604-PA"/>
    <property type="match status" value="1"/>
</dbReference>
<dbReference type="SMART" id="SM00696">
    <property type="entry name" value="DM9"/>
    <property type="match status" value="1"/>
</dbReference>
<feature type="chain" id="PRO_5024360682" evidence="1">
    <location>
        <begin position="21"/>
        <end position="213"/>
    </location>
</feature>
<evidence type="ECO:0000313" key="3">
    <source>
        <dbReference type="Proteomes" id="UP000327044"/>
    </source>
</evidence>
<reference evidence="2 3" key="1">
    <citation type="journal article" date="2018" name="Elife">
        <title>Firefly genomes illuminate parallel origins of bioluminescence in beetles.</title>
        <authorList>
            <person name="Fallon T.R."/>
            <person name="Lower S.E."/>
            <person name="Chang C.H."/>
            <person name="Bessho-Uehara M."/>
            <person name="Martin G.J."/>
            <person name="Bewick A.J."/>
            <person name="Behringer M."/>
            <person name="Debat H.J."/>
            <person name="Wong I."/>
            <person name="Day J.C."/>
            <person name="Suvorov A."/>
            <person name="Silva C.J."/>
            <person name="Stanger-Hall K.F."/>
            <person name="Hall D.W."/>
            <person name="Schmitz R.J."/>
            <person name="Nelson D.R."/>
            <person name="Lewis S.M."/>
            <person name="Shigenobu S."/>
            <person name="Bybee S.M."/>
            <person name="Larracuente A.M."/>
            <person name="Oba Y."/>
            <person name="Weng J.K."/>
        </authorList>
    </citation>
    <scope>NUCLEOTIDE SEQUENCE [LARGE SCALE GENOMIC DNA]</scope>
    <source>
        <strain evidence="2">1611_PpyrPB1</strain>
        <tissue evidence="2">Whole body</tissue>
    </source>
</reference>
<dbReference type="AlphaFoldDB" id="A0A5N4A4F9"/>
<feature type="signal peptide" evidence="1">
    <location>
        <begin position="1"/>
        <end position="20"/>
    </location>
</feature>
<protein>
    <submittedName>
        <fullName evidence="2">Uncharacterized protein</fullName>
    </submittedName>
</protein>
<keyword evidence="3" id="KW-1185">Reference proteome</keyword>
<dbReference type="InterPro" id="IPR006616">
    <property type="entry name" value="DM9_repeat"/>
</dbReference>
<evidence type="ECO:0000313" key="2">
    <source>
        <dbReference type="EMBL" id="KAB0792197.1"/>
    </source>
</evidence>
<gene>
    <name evidence="2" type="ORF">PPYR_14156</name>
</gene>
<dbReference type="EMBL" id="VVIM01000010">
    <property type="protein sequence ID" value="KAB0792197.1"/>
    <property type="molecule type" value="Genomic_DNA"/>
</dbReference>
<dbReference type="InParanoid" id="A0A5N4A4F9"/>
<accession>A0A5N4A4F9</accession>
<sequence>MRRIAFITLSASTPFFCALALLWRKGLLLVIESCSQYSSPNGSVSGYYWRDFDGSIPPDAYAGGIDINSRPIYIAQVYDRFLIPAKLYYNDNTAYYEYGGKEYGVKQNIKVMALDWPCITVTLQILCTEHPELFEWISTSNEAINSITGKYLVKGGYEPGCTTYIGRIRKDGEVLVGKALADNLPVHAGLYVTKNQATHHSTKFERLMIYCKS</sequence>
<organism evidence="2 3">
    <name type="scientific">Photinus pyralis</name>
    <name type="common">Common eastern firefly</name>
    <name type="synonym">Lampyris pyralis</name>
    <dbReference type="NCBI Taxonomy" id="7054"/>
    <lineage>
        <taxon>Eukaryota</taxon>
        <taxon>Metazoa</taxon>
        <taxon>Ecdysozoa</taxon>
        <taxon>Arthropoda</taxon>
        <taxon>Hexapoda</taxon>
        <taxon>Insecta</taxon>
        <taxon>Pterygota</taxon>
        <taxon>Neoptera</taxon>
        <taxon>Endopterygota</taxon>
        <taxon>Coleoptera</taxon>
        <taxon>Polyphaga</taxon>
        <taxon>Elateriformia</taxon>
        <taxon>Elateroidea</taxon>
        <taxon>Lampyridae</taxon>
        <taxon>Lampyrinae</taxon>
        <taxon>Photinus</taxon>
    </lineage>
</organism>
<comment type="caution">
    <text evidence="2">The sequence shown here is derived from an EMBL/GenBank/DDBJ whole genome shotgun (WGS) entry which is preliminary data.</text>
</comment>
<keyword evidence="1" id="KW-0732">Signal</keyword>
<evidence type="ECO:0000256" key="1">
    <source>
        <dbReference type="SAM" id="SignalP"/>
    </source>
</evidence>
<dbReference type="Proteomes" id="UP000327044">
    <property type="component" value="Unassembled WGS sequence"/>
</dbReference>